<reference evidence="2" key="1">
    <citation type="submission" date="2023-01" db="EMBL/GenBank/DDBJ databases">
        <title>Genome assembly of the deep-sea coral Lophelia pertusa.</title>
        <authorList>
            <person name="Herrera S."/>
            <person name="Cordes E."/>
        </authorList>
    </citation>
    <scope>NUCLEOTIDE SEQUENCE</scope>
    <source>
        <strain evidence="2">USNM1676648</strain>
        <tissue evidence="2">Polyp</tissue>
    </source>
</reference>
<dbReference type="OrthoDB" id="5973377at2759"/>
<accession>A0A9W9Z1L3</accession>
<keyword evidence="3" id="KW-1185">Reference proteome</keyword>
<proteinExistence type="predicted"/>
<evidence type="ECO:0000256" key="1">
    <source>
        <dbReference type="SAM" id="Coils"/>
    </source>
</evidence>
<evidence type="ECO:0000313" key="3">
    <source>
        <dbReference type="Proteomes" id="UP001163046"/>
    </source>
</evidence>
<dbReference type="EMBL" id="MU826831">
    <property type="protein sequence ID" value="KAJ7373281.1"/>
    <property type="molecule type" value="Genomic_DNA"/>
</dbReference>
<comment type="caution">
    <text evidence="2">The sequence shown here is derived from an EMBL/GenBank/DDBJ whole genome shotgun (WGS) entry which is preliminary data.</text>
</comment>
<dbReference type="AlphaFoldDB" id="A0A9W9Z1L3"/>
<organism evidence="2 3">
    <name type="scientific">Desmophyllum pertusum</name>
    <dbReference type="NCBI Taxonomy" id="174260"/>
    <lineage>
        <taxon>Eukaryota</taxon>
        <taxon>Metazoa</taxon>
        <taxon>Cnidaria</taxon>
        <taxon>Anthozoa</taxon>
        <taxon>Hexacorallia</taxon>
        <taxon>Scleractinia</taxon>
        <taxon>Caryophylliina</taxon>
        <taxon>Caryophylliidae</taxon>
        <taxon>Desmophyllum</taxon>
    </lineage>
</organism>
<protein>
    <submittedName>
        <fullName evidence="2">Uncharacterized protein</fullName>
    </submittedName>
</protein>
<name>A0A9W9Z1L3_9CNID</name>
<gene>
    <name evidence="2" type="ORF">OS493_012871</name>
</gene>
<evidence type="ECO:0000313" key="2">
    <source>
        <dbReference type="EMBL" id="KAJ7373281.1"/>
    </source>
</evidence>
<feature type="coiled-coil region" evidence="1">
    <location>
        <begin position="78"/>
        <end position="105"/>
    </location>
</feature>
<sequence length="407" mass="46208">MWKKMAANEEENVKDTIRRCVREEMINFREERIPRRLGTENLLNRTRYTGEMVKPSGKTSRFPIGQWAQERKKKQAILVQANRGIKELEGQISELKRKRGLLDNEKVHLPRGQHVVTRTTLDENNCDKSVGVSCNIAAKRRKLTYDAAKKIHSNPSSTEPEVQCATANGLWNTLVTNIVAKSVSTFEKSSKNFLRSVSVLYRGGILSKRKYCNIRSSESFDYDIPTKRRKHTEFEEGCRVPALIPYKDLMKFIEVQDIGKLNSIPQATSEGEIENESEEVNANLLPVVPGHYIDLKEHLLQMADLYLYIDSHKANFLTWFGKDKGHFLVAVGADGAPFSNANEACAWLVSFLNVSERVASPDDNFLICGANCKEDHPSMLLYGKLLKSQMNTICKSNFYSKRSAVKV</sequence>
<keyword evidence="1" id="KW-0175">Coiled coil</keyword>
<dbReference type="Proteomes" id="UP001163046">
    <property type="component" value="Unassembled WGS sequence"/>
</dbReference>